<sequence>MISWWYITDCNLSSAPCPNLPSCKFDCSVSFSESLTSIYITSIYTGGYILKQCRFSDRLKSVQPGNRTYDLQVTRPTP</sequence>
<protein>
    <submittedName>
        <fullName evidence="1">Uncharacterized protein</fullName>
    </submittedName>
</protein>
<accession>A0A0E9XBN4</accession>
<reference evidence="1" key="1">
    <citation type="submission" date="2014-11" db="EMBL/GenBank/DDBJ databases">
        <authorList>
            <person name="Amaro Gonzalez C."/>
        </authorList>
    </citation>
    <scope>NUCLEOTIDE SEQUENCE</scope>
</reference>
<name>A0A0E9XBN4_ANGAN</name>
<dbReference type="EMBL" id="GBXM01008746">
    <property type="protein sequence ID" value="JAH99831.1"/>
    <property type="molecule type" value="Transcribed_RNA"/>
</dbReference>
<dbReference type="AlphaFoldDB" id="A0A0E9XBN4"/>
<reference evidence="1" key="2">
    <citation type="journal article" date="2015" name="Fish Shellfish Immunol.">
        <title>Early steps in the European eel (Anguilla anguilla)-Vibrio vulnificus interaction in the gills: Role of the RtxA13 toxin.</title>
        <authorList>
            <person name="Callol A."/>
            <person name="Pajuelo D."/>
            <person name="Ebbesson L."/>
            <person name="Teles M."/>
            <person name="MacKenzie S."/>
            <person name="Amaro C."/>
        </authorList>
    </citation>
    <scope>NUCLEOTIDE SEQUENCE</scope>
</reference>
<evidence type="ECO:0000313" key="1">
    <source>
        <dbReference type="EMBL" id="JAH99831.1"/>
    </source>
</evidence>
<proteinExistence type="predicted"/>
<organism evidence="1">
    <name type="scientific">Anguilla anguilla</name>
    <name type="common">European freshwater eel</name>
    <name type="synonym">Muraena anguilla</name>
    <dbReference type="NCBI Taxonomy" id="7936"/>
    <lineage>
        <taxon>Eukaryota</taxon>
        <taxon>Metazoa</taxon>
        <taxon>Chordata</taxon>
        <taxon>Craniata</taxon>
        <taxon>Vertebrata</taxon>
        <taxon>Euteleostomi</taxon>
        <taxon>Actinopterygii</taxon>
        <taxon>Neopterygii</taxon>
        <taxon>Teleostei</taxon>
        <taxon>Anguilliformes</taxon>
        <taxon>Anguillidae</taxon>
        <taxon>Anguilla</taxon>
    </lineage>
</organism>